<comment type="caution">
    <text evidence="1">The sequence shown here is derived from an EMBL/GenBank/DDBJ whole genome shotgun (WGS) entry which is preliminary data.</text>
</comment>
<evidence type="ECO:0000313" key="2">
    <source>
        <dbReference type="Proteomes" id="UP001551189"/>
    </source>
</evidence>
<protein>
    <submittedName>
        <fullName evidence="1">Uncharacterized protein</fullName>
    </submittedName>
</protein>
<sequence length="104" mass="11190">MDVIKHADGGDQLEFLLNVVWTDLGQLAVDAAVNVACWCDTDHASHDVDASRLVVADLTLLPHAFRAGAERLLGWLAEPRDADYWRAKAGLPACGPSVGGRRTP</sequence>
<keyword evidence="2" id="KW-1185">Reference proteome</keyword>
<dbReference type="EMBL" id="JBEYXT010000236">
    <property type="protein sequence ID" value="MEU6805795.1"/>
    <property type="molecule type" value="Genomic_DNA"/>
</dbReference>
<evidence type="ECO:0000313" key="1">
    <source>
        <dbReference type="EMBL" id="MEU6805795.1"/>
    </source>
</evidence>
<accession>A0ABV3B8N4</accession>
<name>A0ABV3B8N4_9ACTN</name>
<dbReference type="Proteomes" id="UP001551189">
    <property type="component" value="Unassembled WGS sequence"/>
</dbReference>
<organism evidence="1 2">
    <name type="scientific">Streptomyces neyagawaensis</name>
    <dbReference type="NCBI Taxonomy" id="42238"/>
    <lineage>
        <taxon>Bacteria</taxon>
        <taxon>Bacillati</taxon>
        <taxon>Actinomycetota</taxon>
        <taxon>Actinomycetes</taxon>
        <taxon>Kitasatosporales</taxon>
        <taxon>Streptomycetaceae</taxon>
        <taxon>Streptomyces</taxon>
    </lineage>
</organism>
<proteinExistence type="predicted"/>
<dbReference type="RefSeq" id="WP_359700975.1">
    <property type="nucleotide sequence ID" value="NZ_JBEYXT010000236.1"/>
</dbReference>
<reference evidence="1 2" key="1">
    <citation type="submission" date="2024-06" db="EMBL/GenBank/DDBJ databases">
        <title>The Natural Products Discovery Center: Release of the First 8490 Sequenced Strains for Exploring Actinobacteria Biosynthetic Diversity.</title>
        <authorList>
            <person name="Kalkreuter E."/>
            <person name="Kautsar S.A."/>
            <person name="Yang D."/>
            <person name="Bader C.D."/>
            <person name="Teijaro C.N."/>
            <person name="Fluegel L."/>
            <person name="Davis C.M."/>
            <person name="Simpson J.R."/>
            <person name="Lauterbach L."/>
            <person name="Steele A.D."/>
            <person name="Gui C."/>
            <person name="Meng S."/>
            <person name="Li G."/>
            <person name="Viehrig K."/>
            <person name="Ye F."/>
            <person name="Su P."/>
            <person name="Kiefer A.F."/>
            <person name="Nichols A."/>
            <person name="Cepeda A.J."/>
            <person name="Yan W."/>
            <person name="Fan B."/>
            <person name="Jiang Y."/>
            <person name="Adhikari A."/>
            <person name="Zheng C.-J."/>
            <person name="Schuster L."/>
            <person name="Cowan T.M."/>
            <person name="Smanski M.J."/>
            <person name="Chevrette M.G."/>
            <person name="De Carvalho L.P.S."/>
            <person name="Shen B."/>
        </authorList>
    </citation>
    <scope>NUCLEOTIDE SEQUENCE [LARGE SCALE GENOMIC DNA]</scope>
    <source>
        <strain evidence="1 2">NPDC046851</strain>
    </source>
</reference>
<gene>
    <name evidence="1" type="ORF">ABZ931_33065</name>
</gene>